<dbReference type="GO" id="GO:0005524">
    <property type="term" value="F:ATP binding"/>
    <property type="evidence" value="ECO:0007669"/>
    <property type="project" value="UniProtKB-KW"/>
</dbReference>
<dbReference type="NCBIfam" id="TIGR00526">
    <property type="entry name" value="folB_dom"/>
    <property type="match status" value="2"/>
</dbReference>
<comment type="similarity">
    <text evidence="9">In the C-terminal section; belongs to the DHPS family.</text>
</comment>
<comment type="caution">
    <text evidence="27">The sequence shown here is derived from an EMBL/GenBank/DDBJ whole genome shotgun (WGS) entry which is preliminary data.</text>
</comment>
<dbReference type="OrthoDB" id="615426at2759"/>
<dbReference type="SMART" id="SM00905">
    <property type="entry name" value="FolB"/>
    <property type="match status" value="2"/>
</dbReference>
<comment type="catalytic activity">
    <reaction evidence="2">
        <text>6-hydroxymethyl-7,8-dihydropterin + ATP = (7,8-dihydropterin-6-yl)methyl diphosphate + AMP + H(+)</text>
        <dbReference type="Rhea" id="RHEA:11412"/>
        <dbReference type="ChEBI" id="CHEBI:15378"/>
        <dbReference type="ChEBI" id="CHEBI:30616"/>
        <dbReference type="ChEBI" id="CHEBI:44841"/>
        <dbReference type="ChEBI" id="CHEBI:72950"/>
        <dbReference type="ChEBI" id="CHEBI:456215"/>
        <dbReference type="EC" id="2.7.6.3"/>
    </reaction>
</comment>
<dbReference type="PIRSF" id="PIRSF000741">
    <property type="entry name" value="Folic_acid_synth"/>
    <property type="match status" value="1"/>
</dbReference>
<evidence type="ECO:0000256" key="17">
    <source>
        <dbReference type="ARBA" id="ARBA00022840"/>
    </source>
</evidence>
<dbReference type="SUPFAM" id="SSF55083">
    <property type="entry name" value="6-hydroxymethyl-7,8-dihydropterin pyrophosphokinase, HPPK"/>
    <property type="match status" value="1"/>
</dbReference>
<evidence type="ECO:0000259" key="26">
    <source>
        <dbReference type="PROSITE" id="PS50972"/>
    </source>
</evidence>
<evidence type="ECO:0000256" key="13">
    <source>
        <dbReference type="ARBA" id="ARBA00022679"/>
    </source>
</evidence>
<dbReference type="PROSITE" id="PS00792">
    <property type="entry name" value="DHPS_1"/>
    <property type="match status" value="1"/>
</dbReference>
<evidence type="ECO:0000256" key="7">
    <source>
        <dbReference type="ARBA" id="ARBA00005051"/>
    </source>
</evidence>
<dbReference type="CDD" id="cd00483">
    <property type="entry name" value="HPPK"/>
    <property type="match status" value="1"/>
</dbReference>
<dbReference type="InterPro" id="IPR000550">
    <property type="entry name" value="Hppk"/>
</dbReference>
<evidence type="ECO:0000256" key="9">
    <source>
        <dbReference type="ARBA" id="ARBA00009951"/>
    </source>
</evidence>
<keyword evidence="13" id="KW-0808">Transferase</keyword>
<dbReference type="GO" id="GO:0046654">
    <property type="term" value="P:tetrahydrofolate biosynthetic process"/>
    <property type="evidence" value="ECO:0007669"/>
    <property type="project" value="UniProtKB-UniPathway"/>
</dbReference>
<evidence type="ECO:0000256" key="20">
    <source>
        <dbReference type="ARBA" id="ARBA00023239"/>
    </source>
</evidence>
<comment type="cofactor">
    <cofactor evidence="4">
        <name>Mg(2+)</name>
        <dbReference type="ChEBI" id="CHEBI:18420"/>
    </cofactor>
</comment>
<evidence type="ECO:0000256" key="11">
    <source>
        <dbReference type="ARBA" id="ARBA00013043"/>
    </source>
</evidence>
<evidence type="ECO:0000256" key="22">
    <source>
        <dbReference type="ARBA" id="ARBA00058009"/>
    </source>
</evidence>
<dbReference type="PROSITE" id="PS00793">
    <property type="entry name" value="DHPS_2"/>
    <property type="match status" value="1"/>
</dbReference>
<keyword evidence="17" id="KW-0067">ATP-binding</keyword>
<dbReference type="NCBIfam" id="TIGR01498">
    <property type="entry name" value="folK"/>
    <property type="match status" value="1"/>
</dbReference>
<dbReference type="InterPro" id="IPR035907">
    <property type="entry name" value="Hppk_sf"/>
</dbReference>
<dbReference type="Gene3D" id="3.30.70.560">
    <property type="entry name" value="7,8-Dihydro-6-hydroxymethylpterin-pyrophosphokinase HPPK"/>
    <property type="match status" value="1"/>
</dbReference>
<protein>
    <recommendedName>
        <fullName evidence="24">Folic acid synthesis protein FOL1</fullName>
        <ecNumber evidence="10">2.5.1.15</ecNumber>
        <ecNumber evidence="12">2.7.6.3</ecNumber>
        <ecNumber evidence="11">4.1.2.25</ecNumber>
    </recommendedName>
    <alternativeName>
        <fullName evidence="25">Folic acid synthesis protein fol1</fullName>
    </alternativeName>
</protein>
<dbReference type="FunFam" id="3.20.20.20:FF:000014">
    <property type="entry name" value="Folic acid synthesis protein fol1"/>
    <property type="match status" value="1"/>
</dbReference>
<keyword evidence="19" id="KW-0289">Folate biosynthesis</keyword>
<evidence type="ECO:0000256" key="15">
    <source>
        <dbReference type="ARBA" id="ARBA00022741"/>
    </source>
</evidence>
<dbReference type="EC" id="4.1.2.25" evidence="11"/>
<evidence type="ECO:0000256" key="8">
    <source>
        <dbReference type="ARBA" id="ARBA00009640"/>
    </source>
</evidence>
<dbReference type="PROSITE" id="PS50972">
    <property type="entry name" value="PTERIN_BINDING"/>
    <property type="match status" value="1"/>
</dbReference>
<keyword evidence="15" id="KW-0547">Nucleotide-binding</keyword>
<evidence type="ECO:0000256" key="6">
    <source>
        <dbReference type="ARBA" id="ARBA00005013"/>
    </source>
</evidence>
<dbReference type="FunFam" id="3.30.1130.10:FF:000015">
    <property type="entry name" value="Folic acid synthesis protein fol1"/>
    <property type="match status" value="1"/>
</dbReference>
<keyword evidence="20" id="KW-0456">Lyase</keyword>
<dbReference type="SUPFAM" id="SSF55620">
    <property type="entry name" value="Tetrahydrobiopterin biosynthesis enzymes-like"/>
    <property type="match status" value="2"/>
</dbReference>
<dbReference type="CDD" id="cd00534">
    <property type="entry name" value="DHNA_DHNTPE"/>
    <property type="match status" value="1"/>
</dbReference>
<comment type="similarity">
    <text evidence="8">In the N-terminal section; belongs to the DHNA family.</text>
</comment>
<dbReference type="PANTHER" id="PTHR20941:SF1">
    <property type="entry name" value="FOLIC ACID SYNTHESIS PROTEIN FOL1"/>
    <property type="match status" value="1"/>
</dbReference>
<dbReference type="SUPFAM" id="SSF51717">
    <property type="entry name" value="Dihydropteroate synthetase-like"/>
    <property type="match status" value="1"/>
</dbReference>
<reference evidence="27 28" key="1">
    <citation type="journal article" date="2008" name="FEMS Yeast Res.">
        <title>Comparative genome analysis of a Saccharomyces cerevisiae wine strain.</title>
        <authorList>
            <person name="Borneman A.R."/>
            <person name="Forgan A.H."/>
            <person name="Pretorius I.S."/>
            <person name="Chambers P.J."/>
        </authorList>
    </citation>
    <scope>NUCLEOTIDE SEQUENCE [LARGE SCALE GENOMIC DNA]</scope>
    <source>
        <strain evidence="27 28">AWRI1631</strain>
    </source>
</reference>
<dbReference type="Proteomes" id="UP000008988">
    <property type="component" value="Unassembled WGS sequence"/>
</dbReference>
<evidence type="ECO:0000256" key="3">
    <source>
        <dbReference type="ARBA" id="ARBA00001353"/>
    </source>
</evidence>
<dbReference type="FunFam" id="3.30.1130.10:FF:000010">
    <property type="entry name" value="Folic acid synthesis protein fol1"/>
    <property type="match status" value="1"/>
</dbReference>
<name>B5VQF4_YEAS6</name>
<dbReference type="InterPro" id="IPR006157">
    <property type="entry name" value="FolB_dom"/>
</dbReference>
<dbReference type="GO" id="GO:0016301">
    <property type="term" value="F:kinase activity"/>
    <property type="evidence" value="ECO:0007669"/>
    <property type="project" value="UniProtKB-KW"/>
</dbReference>
<comment type="function">
    <text evidence="22">Catalyzes three sequential steps of tetrahydrofolate biosynthesis.</text>
</comment>
<evidence type="ECO:0000256" key="23">
    <source>
        <dbReference type="ARBA" id="ARBA00061548"/>
    </source>
</evidence>
<evidence type="ECO:0000256" key="5">
    <source>
        <dbReference type="ARBA" id="ARBA00004763"/>
    </source>
</evidence>
<dbReference type="Gene3D" id="3.20.20.20">
    <property type="entry name" value="Dihydropteroate synthase-like"/>
    <property type="match status" value="1"/>
</dbReference>
<evidence type="ECO:0000256" key="4">
    <source>
        <dbReference type="ARBA" id="ARBA00001946"/>
    </source>
</evidence>
<comment type="pathway">
    <text evidence="5">Cofactor biosynthesis; tetrahydrofolate biosynthesis; 7,8-dihydrofolate from 2-amino-4-hydroxy-6-hydroxymethyl-7,8-dihydropteridine diphosphate and 4-aminobenzoate: step 1/2.</text>
</comment>
<evidence type="ECO:0000256" key="21">
    <source>
        <dbReference type="ARBA" id="ARBA00023268"/>
    </source>
</evidence>
<sequence>MINCKVIENRRTRFFPLVNAKLVKVIASSLINKFQSLPLAMSKLFSTVNSARHSVPLGGMRDYVHIKKLEMNTVLGPDSWNQLMPQKCLLSLDMGTDFSKSAATDDLKYSLNYAVISRDLTNFVSKKKNWGSVSNLAKSVSQFVMDKYSGVECLNLEVQADTTHIRSDHISCIIQQERGNPESQEFDVVRISELKMLTLIGVFTFERLKKQYVTLDIKLPWPKKAELPPPVQSIIDNVVKFVEESNFKTVEALVESVSAVIAHNEYFQKFPDSPLVVKVLKLNAITATEGVGVSCIREPREIAMVNIPYLSSIHESSDIKFQLSSSQNTPIEGKNTWKRAFLAFGSNIGDRFKHIQMALQLLSREKTVKLRNISSIFESEPMYFKDQTPFMNGCVEVETLLTPSELLKLCKKIEYEELQRVKHFDNGPRTIDLDIVMFLNSAGEDIIVNEPDLNIPHPRMLERTFVLEPLCELISPVHLHPVTAEPIVDHLKQLYDKQHDEDTLWKLVPLPYRSGVEPRFLKFKTATKLDEFTGETNRITVSPTYIMAIFNATPDSFSDGGEHFADIESQLNDIIKLCKDALYLHESVIIDVGGCSTRPNSIQASEEEEIRRSILLIKAIRESTELPQDKVILSIDTYRSNVAKEAIKVGVDIINDISGGLFDSNMFAVIAENPEICYILSHTRGDISTMNRLAHYENFALGDSIQQEFVHNTDIQQLDDLKDKTVLIRNVGQEIGERYIKAIDNGVKRWQILIDPGLGFAKTWKQNLQIIRHIPILKNYSFTMNSNNSQVYVNLRNMPVLLGPSRKKFIGHITKDVDAKQRDFATGAVVASCIGFGSDMVRVHDVKNCSKSIKLADAIYKGLE</sequence>
<dbReference type="Pfam" id="PF02152">
    <property type="entry name" value="FolB"/>
    <property type="match status" value="2"/>
</dbReference>
<dbReference type="EC" id="2.7.6.3" evidence="12"/>
<accession>B5VQF4</accession>
<dbReference type="GO" id="GO:0005740">
    <property type="term" value="C:mitochondrial envelope"/>
    <property type="evidence" value="ECO:0007669"/>
    <property type="project" value="TreeGrafter"/>
</dbReference>
<dbReference type="InterPro" id="IPR043133">
    <property type="entry name" value="GTP-CH-I_C/QueF"/>
</dbReference>
<dbReference type="UniPathway" id="UPA00077">
    <property type="reaction ID" value="UER00155"/>
</dbReference>
<evidence type="ECO:0000256" key="2">
    <source>
        <dbReference type="ARBA" id="ARBA00000198"/>
    </source>
</evidence>
<evidence type="ECO:0000256" key="24">
    <source>
        <dbReference type="ARBA" id="ARBA00067568"/>
    </source>
</evidence>
<keyword evidence="21" id="KW-0511">Multifunctional enzyme</keyword>
<feature type="domain" description="Pterin-binding" evidence="26">
    <location>
        <begin position="544"/>
        <end position="854"/>
    </location>
</feature>
<keyword evidence="14" id="KW-0479">Metal-binding</keyword>
<dbReference type="Pfam" id="PF01288">
    <property type="entry name" value="HPPK"/>
    <property type="match status" value="1"/>
</dbReference>
<dbReference type="PANTHER" id="PTHR20941">
    <property type="entry name" value="FOLATE SYNTHESIS PROTEINS"/>
    <property type="match status" value="1"/>
</dbReference>
<dbReference type="Pfam" id="PF00809">
    <property type="entry name" value="Pterin_bind"/>
    <property type="match status" value="1"/>
</dbReference>
<evidence type="ECO:0000256" key="1">
    <source>
        <dbReference type="ARBA" id="ARBA00000012"/>
    </source>
</evidence>
<dbReference type="PROSITE" id="PS00794">
    <property type="entry name" value="HPPK"/>
    <property type="match status" value="1"/>
</dbReference>
<organism evidence="27 28">
    <name type="scientific">Saccharomyces cerevisiae (strain AWRI1631)</name>
    <name type="common">Baker's yeast</name>
    <dbReference type="NCBI Taxonomy" id="545124"/>
    <lineage>
        <taxon>Eukaryota</taxon>
        <taxon>Fungi</taxon>
        <taxon>Dikarya</taxon>
        <taxon>Ascomycota</taxon>
        <taxon>Saccharomycotina</taxon>
        <taxon>Saccharomycetes</taxon>
        <taxon>Saccharomycetales</taxon>
        <taxon>Saccharomycetaceae</taxon>
        <taxon>Saccharomyces</taxon>
    </lineage>
</organism>
<dbReference type="GO" id="GO:0004150">
    <property type="term" value="F:dihydroneopterin aldolase activity"/>
    <property type="evidence" value="ECO:0007669"/>
    <property type="project" value="UniProtKB-EC"/>
</dbReference>
<dbReference type="InterPro" id="IPR016261">
    <property type="entry name" value="Folic_acid_synth"/>
</dbReference>
<comment type="similarity">
    <text evidence="23">In the central section; belongs to the HPPK family.</text>
</comment>
<comment type="catalytic activity">
    <reaction evidence="3">
        <text>7,8-dihydroneopterin = 6-hydroxymethyl-7,8-dihydropterin + glycolaldehyde</text>
        <dbReference type="Rhea" id="RHEA:10540"/>
        <dbReference type="ChEBI" id="CHEBI:17001"/>
        <dbReference type="ChEBI" id="CHEBI:17071"/>
        <dbReference type="ChEBI" id="CHEBI:44841"/>
        <dbReference type="EC" id="4.1.2.25"/>
    </reaction>
</comment>
<evidence type="ECO:0000256" key="19">
    <source>
        <dbReference type="ARBA" id="ARBA00022909"/>
    </source>
</evidence>
<dbReference type="EMBL" id="ABSV01001961">
    <property type="protein sequence ID" value="EDZ69833.1"/>
    <property type="molecule type" value="Genomic_DNA"/>
</dbReference>
<dbReference type="InterPro" id="IPR045031">
    <property type="entry name" value="DHP_synth-like"/>
</dbReference>
<evidence type="ECO:0000313" key="27">
    <source>
        <dbReference type="EMBL" id="EDZ69833.1"/>
    </source>
</evidence>
<dbReference type="GO" id="GO:0003848">
    <property type="term" value="F:2-amino-4-hydroxy-6-hydroxymethyldihydropteridine diphosphokinase activity"/>
    <property type="evidence" value="ECO:0007669"/>
    <property type="project" value="UniProtKB-EC"/>
</dbReference>
<comment type="catalytic activity">
    <reaction evidence="1">
        <text>(7,8-dihydropterin-6-yl)methyl diphosphate + 4-aminobenzoate = 7,8-dihydropteroate + diphosphate</text>
        <dbReference type="Rhea" id="RHEA:19949"/>
        <dbReference type="ChEBI" id="CHEBI:17836"/>
        <dbReference type="ChEBI" id="CHEBI:17839"/>
        <dbReference type="ChEBI" id="CHEBI:33019"/>
        <dbReference type="ChEBI" id="CHEBI:72950"/>
        <dbReference type="EC" id="2.5.1.15"/>
    </reaction>
</comment>
<evidence type="ECO:0000256" key="18">
    <source>
        <dbReference type="ARBA" id="ARBA00022842"/>
    </source>
</evidence>
<evidence type="ECO:0000256" key="25">
    <source>
        <dbReference type="ARBA" id="ARBA00068111"/>
    </source>
</evidence>
<proteinExistence type="inferred from homology"/>
<dbReference type="InterPro" id="IPR000489">
    <property type="entry name" value="Pterin-binding_dom"/>
</dbReference>
<comment type="pathway">
    <text evidence="6">Cofactor biosynthesis; tetrahydrofolate biosynthesis; 2-amino-4-hydroxy-6-hydroxymethyl-7,8-dihydropteridine diphosphate from 7,8-dihydroneopterin triphosphate: step 3/4.</text>
</comment>
<evidence type="ECO:0000313" key="28">
    <source>
        <dbReference type="Proteomes" id="UP000008988"/>
    </source>
</evidence>
<dbReference type="GO" id="GO:0046656">
    <property type="term" value="P:folic acid biosynthetic process"/>
    <property type="evidence" value="ECO:0007669"/>
    <property type="project" value="UniProtKB-KW"/>
</dbReference>
<dbReference type="GO" id="GO:0004156">
    <property type="term" value="F:dihydropteroate synthase activity"/>
    <property type="evidence" value="ECO:0007669"/>
    <property type="project" value="UniProtKB-EC"/>
</dbReference>
<dbReference type="InterPro" id="IPR011005">
    <property type="entry name" value="Dihydropteroate_synth-like_sf"/>
</dbReference>
<dbReference type="GO" id="GO:0046872">
    <property type="term" value="F:metal ion binding"/>
    <property type="evidence" value="ECO:0007669"/>
    <property type="project" value="UniProtKB-KW"/>
</dbReference>
<evidence type="ECO:0000256" key="12">
    <source>
        <dbReference type="ARBA" id="ARBA00013253"/>
    </source>
</evidence>
<evidence type="ECO:0000256" key="10">
    <source>
        <dbReference type="ARBA" id="ARBA00012458"/>
    </source>
</evidence>
<dbReference type="FunFam" id="3.30.70.560:FF:000006">
    <property type="entry name" value="Folic acid synthesis protein fol1"/>
    <property type="match status" value="1"/>
</dbReference>
<gene>
    <name evidence="27" type="ORF">AWRI1631_140740</name>
</gene>
<dbReference type="Gene3D" id="3.30.1130.10">
    <property type="match status" value="2"/>
</dbReference>
<dbReference type="InterPro" id="IPR006390">
    <property type="entry name" value="DHP_synth_dom"/>
</dbReference>
<comment type="pathway">
    <text evidence="7">Cofactor biosynthesis; tetrahydrofolate biosynthesis; 2-amino-4-hydroxy-6-hydroxymethyl-7,8-dihydropteridine diphosphate from 7,8-dihydroneopterin triphosphate: step 4/4.</text>
</comment>
<dbReference type="CDD" id="cd00739">
    <property type="entry name" value="DHPS"/>
    <property type="match status" value="1"/>
</dbReference>
<dbReference type="AlphaFoldDB" id="B5VQF4"/>
<evidence type="ECO:0000256" key="16">
    <source>
        <dbReference type="ARBA" id="ARBA00022777"/>
    </source>
</evidence>
<keyword evidence="16" id="KW-0418">Kinase</keyword>
<evidence type="ECO:0000256" key="14">
    <source>
        <dbReference type="ARBA" id="ARBA00022723"/>
    </source>
</evidence>
<dbReference type="EC" id="2.5.1.15" evidence="10"/>
<keyword evidence="18" id="KW-0460">Magnesium</keyword>